<protein>
    <recommendedName>
        <fullName evidence="9">Pycsar effector protein domain-containing protein</fullName>
    </recommendedName>
</protein>
<feature type="transmembrane region" description="Helical" evidence="8">
    <location>
        <begin position="54"/>
        <end position="75"/>
    </location>
</feature>
<organism evidence="10 11">
    <name type="scientific">Thiohalocapsa halophila</name>
    <dbReference type="NCBI Taxonomy" id="69359"/>
    <lineage>
        <taxon>Bacteria</taxon>
        <taxon>Pseudomonadati</taxon>
        <taxon>Pseudomonadota</taxon>
        <taxon>Gammaproteobacteria</taxon>
        <taxon>Chromatiales</taxon>
        <taxon>Chromatiaceae</taxon>
        <taxon>Thiohalocapsa</taxon>
    </lineage>
</organism>
<evidence type="ECO:0000256" key="4">
    <source>
        <dbReference type="ARBA" id="ARBA00022741"/>
    </source>
</evidence>
<dbReference type="EMBL" id="NRRV01000029">
    <property type="protein sequence ID" value="MBK1631623.1"/>
    <property type="molecule type" value="Genomic_DNA"/>
</dbReference>
<evidence type="ECO:0000256" key="1">
    <source>
        <dbReference type="ARBA" id="ARBA00004236"/>
    </source>
</evidence>
<feature type="transmembrane region" description="Helical" evidence="8">
    <location>
        <begin position="148"/>
        <end position="168"/>
    </location>
</feature>
<keyword evidence="2" id="KW-1003">Cell membrane</keyword>
<dbReference type="InterPro" id="IPR043760">
    <property type="entry name" value="PycTM_dom"/>
</dbReference>
<evidence type="ECO:0000256" key="5">
    <source>
        <dbReference type="ARBA" id="ARBA00022989"/>
    </source>
</evidence>
<evidence type="ECO:0000256" key="2">
    <source>
        <dbReference type="ARBA" id="ARBA00022475"/>
    </source>
</evidence>
<comment type="caution">
    <text evidence="10">The sequence shown here is derived from an EMBL/GenBank/DDBJ whole genome shotgun (WGS) entry which is preliminary data.</text>
</comment>
<evidence type="ECO:0000256" key="6">
    <source>
        <dbReference type="ARBA" id="ARBA00023118"/>
    </source>
</evidence>
<evidence type="ECO:0000313" key="11">
    <source>
        <dbReference type="Proteomes" id="UP000748752"/>
    </source>
</evidence>
<evidence type="ECO:0000256" key="8">
    <source>
        <dbReference type="SAM" id="Phobius"/>
    </source>
</evidence>
<comment type="subcellular location">
    <subcellularLocation>
        <location evidence="1">Cell membrane</location>
    </subcellularLocation>
</comment>
<keyword evidence="5 8" id="KW-1133">Transmembrane helix</keyword>
<dbReference type="Pfam" id="PF18967">
    <property type="entry name" value="PycTM"/>
    <property type="match status" value="1"/>
</dbReference>
<evidence type="ECO:0000256" key="3">
    <source>
        <dbReference type="ARBA" id="ARBA00022692"/>
    </source>
</evidence>
<proteinExistence type="predicted"/>
<evidence type="ECO:0000259" key="9">
    <source>
        <dbReference type="Pfam" id="PF18967"/>
    </source>
</evidence>
<keyword evidence="11" id="KW-1185">Reference proteome</keyword>
<accession>A0ABS1CIA3</accession>
<evidence type="ECO:0000256" key="7">
    <source>
        <dbReference type="ARBA" id="ARBA00023136"/>
    </source>
</evidence>
<reference evidence="10 11" key="1">
    <citation type="journal article" date="2020" name="Microorganisms">
        <title>Osmotic Adaptation and Compatible Solute Biosynthesis of Phototrophic Bacteria as Revealed from Genome Analyses.</title>
        <authorList>
            <person name="Imhoff J.F."/>
            <person name="Rahn T."/>
            <person name="Kunzel S."/>
            <person name="Keller A."/>
            <person name="Neulinger S.C."/>
        </authorList>
    </citation>
    <scope>NUCLEOTIDE SEQUENCE [LARGE SCALE GENOMIC DNA]</scope>
    <source>
        <strain evidence="10 11">DSM 6210</strain>
    </source>
</reference>
<sequence length="193" mass="20750">MRARGAVDYLLRTQQQNQVQLILLADQKANIVLTLALLMITVSGGSLLDGSPHPVVMVLLSGALLAALLAILVLIPNLRNLRQSRQWPRRRRNLLFFGHAAALDADDFRAEIARVLAADSYVYDAIAADLHASARVLHRKYLWLRRSYLVLLVTLVATGVLALTLLLAQGGLLAALTVDGQSPATSAADASGG</sequence>
<dbReference type="Proteomes" id="UP000748752">
    <property type="component" value="Unassembled WGS sequence"/>
</dbReference>
<evidence type="ECO:0000313" key="10">
    <source>
        <dbReference type="EMBL" id="MBK1631623.1"/>
    </source>
</evidence>
<feature type="domain" description="Pycsar effector protein" evidence="9">
    <location>
        <begin position="11"/>
        <end position="163"/>
    </location>
</feature>
<keyword evidence="6" id="KW-0051">Antiviral defense</keyword>
<gene>
    <name evidence="10" type="ORF">CKO31_12890</name>
</gene>
<keyword evidence="4" id="KW-0547">Nucleotide-binding</keyword>
<keyword evidence="7 8" id="KW-0472">Membrane</keyword>
<feature type="transmembrane region" description="Helical" evidence="8">
    <location>
        <begin position="29"/>
        <end position="48"/>
    </location>
</feature>
<keyword evidence="3 8" id="KW-0812">Transmembrane</keyword>
<name>A0ABS1CIA3_9GAMM</name>